<dbReference type="Proteomes" id="UP000299102">
    <property type="component" value="Unassembled WGS sequence"/>
</dbReference>
<gene>
    <name evidence="2" type="ORF">EVAR_90843_1</name>
</gene>
<reference evidence="2 3" key="1">
    <citation type="journal article" date="2019" name="Commun. Biol.">
        <title>The bagworm genome reveals a unique fibroin gene that provides high tensile strength.</title>
        <authorList>
            <person name="Kono N."/>
            <person name="Nakamura H."/>
            <person name="Ohtoshi R."/>
            <person name="Tomita M."/>
            <person name="Numata K."/>
            <person name="Arakawa K."/>
        </authorList>
    </citation>
    <scope>NUCLEOTIDE SEQUENCE [LARGE SCALE GENOMIC DNA]</scope>
</reference>
<feature type="region of interest" description="Disordered" evidence="1">
    <location>
        <begin position="51"/>
        <end position="76"/>
    </location>
</feature>
<sequence>MRGERPNQKSKSITKSFEKYEYEDFGVKSPLRFHIVHRVFEPALMMISKGKRQATKASQAQRNLRSRRKTLTHPTNNNCDLTLFITPDRTDRLIEISKHDVDEHGHLAREPEIRVIRLHPNPSCSIVLKEVG</sequence>
<dbReference type="EMBL" id="BGZK01002081">
    <property type="protein sequence ID" value="GBP90405.1"/>
    <property type="molecule type" value="Genomic_DNA"/>
</dbReference>
<organism evidence="2 3">
    <name type="scientific">Eumeta variegata</name>
    <name type="common">Bagworm moth</name>
    <name type="synonym">Eumeta japonica</name>
    <dbReference type="NCBI Taxonomy" id="151549"/>
    <lineage>
        <taxon>Eukaryota</taxon>
        <taxon>Metazoa</taxon>
        <taxon>Ecdysozoa</taxon>
        <taxon>Arthropoda</taxon>
        <taxon>Hexapoda</taxon>
        <taxon>Insecta</taxon>
        <taxon>Pterygota</taxon>
        <taxon>Neoptera</taxon>
        <taxon>Endopterygota</taxon>
        <taxon>Lepidoptera</taxon>
        <taxon>Glossata</taxon>
        <taxon>Ditrysia</taxon>
        <taxon>Tineoidea</taxon>
        <taxon>Psychidae</taxon>
        <taxon>Oiketicinae</taxon>
        <taxon>Eumeta</taxon>
    </lineage>
</organism>
<evidence type="ECO:0000313" key="3">
    <source>
        <dbReference type="Proteomes" id="UP000299102"/>
    </source>
</evidence>
<comment type="caution">
    <text evidence="2">The sequence shown here is derived from an EMBL/GenBank/DDBJ whole genome shotgun (WGS) entry which is preliminary data.</text>
</comment>
<keyword evidence="3" id="KW-1185">Reference proteome</keyword>
<evidence type="ECO:0000256" key="1">
    <source>
        <dbReference type="SAM" id="MobiDB-lite"/>
    </source>
</evidence>
<dbReference type="AlphaFoldDB" id="A0A4C1ZUQ9"/>
<name>A0A4C1ZUQ9_EUMVA</name>
<proteinExistence type="predicted"/>
<protein>
    <submittedName>
        <fullName evidence="2">Uncharacterized protein</fullName>
    </submittedName>
</protein>
<accession>A0A4C1ZUQ9</accession>
<evidence type="ECO:0000313" key="2">
    <source>
        <dbReference type="EMBL" id="GBP90405.1"/>
    </source>
</evidence>